<gene>
    <name evidence="1" type="ORF">PXX05_09215</name>
</gene>
<accession>A0ABY8AN41</accession>
<protein>
    <recommendedName>
        <fullName evidence="3">RNA binding protein (Contains ribosomal protein S1 domain)</fullName>
    </recommendedName>
</protein>
<evidence type="ECO:0000313" key="1">
    <source>
        <dbReference type="EMBL" id="WED42108.1"/>
    </source>
</evidence>
<dbReference type="RefSeq" id="WP_275087933.1">
    <property type="nucleotide sequence ID" value="NZ_CP119078.1"/>
</dbReference>
<reference evidence="1 2" key="1">
    <citation type="submission" date="2023-02" db="EMBL/GenBank/DDBJ databases">
        <title>Genome Sequence of L. cardiaca H63T.</title>
        <authorList>
            <person name="Lopez A.E."/>
            <person name="Cianciotto N.P."/>
        </authorList>
    </citation>
    <scope>NUCLEOTIDE SEQUENCE [LARGE SCALE GENOMIC DNA]</scope>
    <source>
        <strain evidence="1 2">H63</strain>
    </source>
</reference>
<keyword evidence="2" id="KW-1185">Reference proteome</keyword>
<dbReference type="EMBL" id="CP119078">
    <property type="protein sequence ID" value="WED42108.1"/>
    <property type="molecule type" value="Genomic_DNA"/>
</dbReference>
<proteinExistence type="predicted"/>
<evidence type="ECO:0000313" key="2">
    <source>
        <dbReference type="Proteomes" id="UP001222087"/>
    </source>
</evidence>
<organism evidence="1 2">
    <name type="scientific">Legionella cardiaca</name>
    <dbReference type="NCBI Taxonomy" id="1071983"/>
    <lineage>
        <taxon>Bacteria</taxon>
        <taxon>Pseudomonadati</taxon>
        <taxon>Pseudomonadota</taxon>
        <taxon>Gammaproteobacteria</taxon>
        <taxon>Legionellales</taxon>
        <taxon>Legionellaceae</taxon>
        <taxon>Legionella</taxon>
    </lineage>
</organism>
<name>A0ABY8AN41_9GAMM</name>
<evidence type="ECO:0008006" key="3">
    <source>
        <dbReference type="Google" id="ProtNLM"/>
    </source>
</evidence>
<dbReference type="Proteomes" id="UP001222087">
    <property type="component" value="Chromosome"/>
</dbReference>
<sequence>MIILYIPFLKDKAGDLSNLAQIWVNNHKNNSQEEILVIYFGDRYSQKFVKAKSNIYILGHGYENKPGQIANHSQEELATFIDMATLSMRFNYDMLSIAHLFGSIHIYCCGSNEINQQRAWVFSKNYLRSDGLPIFYYSASVFSPDEHNVRWACKDNRWFNIEEHKWQLPIKESIESVEPRLSVKLQSKLGMFNGTEKRRENYFKINKEKRLGLFMKIRNTPKKKQEVQNIEVPEASITYRD</sequence>